<name>A0ABZ0HIR7_TRISK</name>
<organism evidence="2 3">
    <name type="scientific">Tritonibacter scottomollicae</name>
    <name type="common">Epibacterium scottomollicae</name>
    <dbReference type="NCBI Taxonomy" id="483013"/>
    <lineage>
        <taxon>Bacteria</taxon>
        <taxon>Pseudomonadati</taxon>
        <taxon>Pseudomonadota</taxon>
        <taxon>Alphaproteobacteria</taxon>
        <taxon>Rhodobacterales</taxon>
        <taxon>Paracoccaceae</taxon>
        <taxon>Tritonibacter</taxon>
    </lineage>
</organism>
<proteinExistence type="predicted"/>
<dbReference type="InterPro" id="IPR011101">
    <property type="entry name" value="DUF5131"/>
</dbReference>
<gene>
    <name evidence="2" type="ORF">R1T40_08415</name>
</gene>
<dbReference type="SUPFAM" id="SSF57938">
    <property type="entry name" value="DnaJ/Hsp40 cysteine-rich domain"/>
    <property type="match status" value="1"/>
</dbReference>
<sequence>MTNAPQSKRRKPPARKDKPMVEQSKIEWTDHTFNPWEGCQKVAPECDHCYAENRDQRFTGGIHWGPKAPRRRTSAQNWNKPRRWNAQAEAFHATHGRRQRVFCASLADVFDNAVDTSWRDDLWALIRECNQMDWLMLTKRPQNIAKMLPPDWGNGWPHVWLGTSAGTQKTADQNIPHLLSVPARMRFLSCEPMLGAMKLPRVDFHCDLCGGTGILARFPKGKCHHCNGKGYIPAISTDPKFGTPSTPMRSIDWVICGGESGPNARPMHPDWARDLRTQCTTAGVAFFFKQWGNWTAEIDRDKDDPDWRANYSKANRDGWAILNAEGGTGFHGDRVHLMKRVTKEAAGRSLDGQQWNEVPRGPLEGDAPCQP</sequence>
<accession>A0ABZ0HIR7</accession>
<dbReference type="InterPro" id="IPR036410">
    <property type="entry name" value="HSP_DnaJ_Cys-rich_dom_sf"/>
</dbReference>
<reference evidence="2 3" key="1">
    <citation type="submission" date="2023-10" db="EMBL/GenBank/DDBJ databases">
        <title>Eight complete genome sequences of bacteria isolated from laboratory stock of Giant Kelp gametophytes.</title>
        <authorList>
            <person name="Tolentino B."/>
            <person name="Nuzhdin S."/>
        </authorList>
    </citation>
    <scope>NUCLEOTIDE SEQUENCE [LARGE SCALE GENOMIC DNA]</scope>
    <source>
        <strain evidence="2 3">LC.270.F.C4</strain>
    </source>
</reference>
<dbReference type="EMBL" id="CP136704">
    <property type="protein sequence ID" value="WOI34733.1"/>
    <property type="molecule type" value="Genomic_DNA"/>
</dbReference>
<dbReference type="RefSeq" id="WP_317386571.1">
    <property type="nucleotide sequence ID" value="NZ_CP136704.1"/>
</dbReference>
<protein>
    <submittedName>
        <fullName evidence="2">Phage Gp37/Gp68 family protein</fullName>
    </submittedName>
</protein>
<feature type="region of interest" description="Disordered" evidence="1">
    <location>
        <begin position="1"/>
        <end position="22"/>
    </location>
</feature>
<dbReference type="Pfam" id="PF07505">
    <property type="entry name" value="DUF5131"/>
    <property type="match status" value="1"/>
</dbReference>
<evidence type="ECO:0000256" key="1">
    <source>
        <dbReference type="SAM" id="MobiDB-lite"/>
    </source>
</evidence>
<evidence type="ECO:0000313" key="2">
    <source>
        <dbReference type="EMBL" id="WOI34733.1"/>
    </source>
</evidence>
<dbReference type="Proteomes" id="UP001302666">
    <property type="component" value="Chromosome"/>
</dbReference>
<feature type="region of interest" description="Disordered" evidence="1">
    <location>
        <begin position="60"/>
        <end position="80"/>
    </location>
</feature>
<feature type="region of interest" description="Disordered" evidence="1">
    <location>
        <begin position="345"/>
        <end position="371"/>
    </location>
</feature>
<evidence type="ECO:0000313" key="3">
    <source>
        <dbReference type="Proteomes" id="UP001302666"/>
    </source>
</evidence>
<keyword evidence="3" id="KW-1185">Reference proteome</keyword>